<keyword evidence="1" id="KW-0175">Coiled coil</keyword>
<evidence type="ECO:0000256" key="1">
    <source>
        <dbReference type="SAM" id="Coils"/>
    </source>
</evidence>
<organism evidence="3">
    <name type="scientific">Aliivibrio wodanis</name>
    <dbReference type="NCBI Taxonomy" id="80852"/>
    <lineage>
        <taxon>Bacteria</taxon>
        <taxon>Pseudomonadati</taxon>
        <taxon>Pseudomonadota</taxon>
        <taxon>Gammaproteobacteria</taxon>
        <taxon>Vibrionales</taxon>
        <taxon>Vibrionaceae</taxon>
        <taxon>Aliivibrio</taxon>
    </lineage>
</organism>
<dbReference type="PANTHER" id="PTHR32309">
    <property type="entry name" value="TYROSINE-PROTEIN KINASE"/>
    <property type="match status" value="1"/>
</dbReference>
<evidence type="ECO:0008006" key="4">
    <source>
        <dbReference type="Google" id="ProtNLM"/>
    </source>
</evidence>
<dbReference type="AlphaFoldDB" id="A0A5Q4Z3Y3"/>
<keyword evidence="2" id="KW-0812">Transmembrane</keyword>
<keyword evidence="2" id="KW-1133">Transmembrane helix</keyword>
<dbReference type="InterPro" id="IPR050445">
    <property type="entry name" value="Bact_polysacc_biosynth/exp"/>
</dbReference>
<evidence type="ECO:0000313" key="3">
    <source>
        <dbReference type="EMBL" id="VVV02865.1"/>
    </source>
</evidence>
<reference evidence="3" key="1">
    <citation type="submission" date="2019-09" db="EMBL/GenBank/DDBJ databases">
        <authorList>
            <person name="Hjerde E."/>
        </authorList>
    </citation>
    <scope>NUCLEOTIDE SEQUENCE</scope>
    <source>
        <strain evidence="3">06/09/160</strain>
    </source>
</reference>
<feature type="transmembrane region" description="Helical" evidence="2">
    <location>
        <begin position="422"/>
        <end position="447"/>
    </location>
</feature>
<dbReference type="GO" id="GO:0004713">
    <property type="term" value="F:protein tyrosine kinase activity"/>
    <property type="evidence" value="ECO:0007669"/>
    <property type="project" value="TreeGrafter"/>
</dbReference>
<keyword evidence="2" id="KW-0472">Membrane</keyword>
<proteinExistence type="predicted"/>
<dbReference type="EMBL" id="LR721750">
    <property type="protein sequence ID" value="VVV02865.1"/>
    <property type="molecule type" value="Genomic_DNA"/>
</dbReference>
<sequence length="451" mass="51691">MIEKKFQKFKESITPQQFSDVRFLKAKAKELEKKEKGLSNRILVRVNQLENQSKVAKEQALNTSVEKNEIKTPLKESDKTPSSILDNAKAWFVKSPFVFCVLIPTLLFAFYQCLWASERYESQAQIIIQQPDSLSTMDPSMALLSGMGVSTGSSDTELVKAYIYSNDMLMYLNEELDLRAHYGSDDIDYFSRVHSDDSKESYLEFYKKHIKVNINEKSGVITVFSQAFDADFAHLLTKNIVNRAEWYINSIGHQLAEAQLTFIKGEHQLVEDKLQDAQTKLLRFQQKYNLLDPQAEGLAMQQIAYSLEGQIAAKQTEFKILKSVMSNKAPQVKQLEHELTALISQLKTERNKLAQNSDEELPVSELLSRFTDYQIRMELALKSYTSSQVSLEKSRIEAYRQIKYLIVVESATLPEDNKYPTAFYNISLFLLLLCITYGIGKIIVVTIKELK</sequence>
<gene>
    <name evidence="3" type="ORF">AW0309160_00190</name>
</gene>
<accession>A0A5Q4Z3Y3</accession>
<feature type="coiled-coil region" evidence="1">
    <location>
        <begin position="21"/>
        <end position="66"/>
    </location>
</feature>
<evidence type="ECO:0000256" key="2">
    <source>
        <dbReference type="SAM" id="Phobius"/>
    </source>
</evidence>
<dbReference type="GO" id="GO:0005886">
    <property type="term" value="C:plasma membrane"/>
    <property type="evidence" value="ECO:0007669"/>
    <property type="project" value="TreeGrafter"/>
</dbReference>
<dbReference type="PANTHER" id="PTHR32309:SF13">
    <property type="entry name" value="FERRIC ENTEROBACTIN TRANSPORT PROTEIN FEPE"/>
    <property type="match status" value="1"/>
</dbReference>
<name>A0A5Q4Z3Y3_9GAMM</name>
<protein>
    <recommendedName>
        <fullName evidence="4">Lipopolysaccharide biosynthesis protein</fullName>
    </recommendedName>
</protein>